<protein>
    <submittedName>
        <fullName evidence="1">Uncharacterized protein</fullName>
    </submittedName>
</protein>
<accession>A0ABP9CGB3</accession>
<gene>
    <name evidence="1" type="ORF">GCM10023330_17150</name>
</gene>
<evidence type="ECO:0000313" key="1">
    <source>
        <dbReference type="EMBL" id="GAA4810596.1"/>
    </source>
</evidence>
<organism evidence="1 2">
    <name type="scientific">Litoribaculum gwangyangense</name>
    <dbReference type="NCBI Taxonomy" id="1130722"/>
    <lineage>
        <taxon>Bacteria</taxon>
        <taxon>Pseudomonadati</taxon>
        <taxon>Bacteroidota</taxon>
        <taxon>Flavobacteriia</taxon>
        <taxon>Flavobacteriales</taxon>
        <taxon>Flavobacteriaceae</taxon>
        <taxon>Litoribaculum</taxon>
    </lineage>
</organism>
<name>A0ABP9CGB3_9FLAO</name>
<dbReference type="RefSeq" id="WP_345276541.1">
    <property type="nucleotide sequence ID" value="NZ_BAABJW010000002.1"/>
</dbReference>
<keyword evidence="2" id="KW-1185">Reference proteome</keyword>
<evidence type="ECO:0000313" key="2">
    <source>
        <dbReference type="Proteomes" id="UP001501433"/>
    </source>
</evidence>
<reference evidence="2" key="1">
    <citation type="journal article" date="2019" name="Int. J. Syst. Evol. Microbiol.">
        <title>The Global Catalogue of Microorganisms (GCM) 10K type strain sequencing project: providing services to taxonomists for standard genome sequencing and annotation.</title>
        <authorList>
            <consortium name="The Broad Institute Genomics Platform"/>
            <consortium name="The Broad Institute Genome Sequencing Center for Infectious Disease"/>
            <person name="Wu L."/>
            <person name="Ma J."/>
        </authorList>
    </citation>
    <scope>NUCLEOTIDE SEQUENCE [LARGE SCALE GENOMIC DNA]</scope>
    <source>
        <strain evidence="2">JCM 18325</strain>
    </source>
</reference>
<dbReference type="EMBL" id="BAABJW010000002">
    <property type="protein sequence ID" value="GAA4810596.1"/>
    <property type="molecule type" value="Genomic_DNA"/>
</dbReference>
<comment type="caution">
    <text evidence="1">The sequence shown here is derived from an EMBL/GenBank/DDBJ whole genome shotgun (WGS) entry which is preliminary data.</text>
</comment>
<proteinExistence type="predicted"/>
<dbReference type="Proteomes" id="UP001501433">
    <property type="component" value="Unassembled WGS sequence"/>
</dbReference>
<sequence>MNQFSFTIDYGKVRLFHSESGYIDTFMDVLNLFRHYTTVLIESTGDVIQKIPDDFPTENPVSIRKYYK</sequence>